<dbReference type="Proteomes" id="UP000794436">
    <property type="component" value="Unassembled WGS sequence"/>
</dbReference>
<proteinExistence type="predicted"/>
<evidence type="ECO:0000313" key="2">
    <source>
        <dbReference type="EMBL" id="TMW62342.1"/>
    </source>
</evidence>
<sequence>MSQRLISLREKYLARWSTNAYKMEYNGFFSNHLLHGVTAICELGASEKRVEEYGDHYTTKLCPVNKKQEVKSVALKEAKPLLGQRTNFEGLRAMYEDEIQRLTVDGAVKKHLPTLVGGLAGSLLHGIIQLGYAYHVGGDLLIAEGLAYLHFSYLAFDDPNGEDSSEMEKVPFTREAAFKLVRRVRDDPKLLQELHTHLKEPAITKLSLGSLQPRVMSFSSDPVFGDRELFQAIASVVDSFDLADVDGDLALDFISWLYLMVPQNDFVILHATTSAWSLAQVDHLLSAEDRLRAWKVWFRVALSAYIAHEVPELPEADICVQSEAELPTLSSWEEIIANTLALEGDVDEHVYKMVQVVHEHATKAHQRKTSFLSEQEREYVMKKAAIKVIGEEFTIEVSST</sequence>
<dbReference type="PANTHER" id="PTHR35870">
    <property type="entry name" value="PROTEIN, PUTATIVE (AFU_ORTHOLOGUE AFUA_5G03330)-RELATED"/>
    <property type="match status" value="1"/>
</dbReference>
<dbReference type="AlphaFoldDB" id="A0A8K1FK08"/>
<dbReference type="GO" id="GO:0016491">
    <property type="term" value="F:oxidoreductase activity"/>
    <property type="evidence" value="ECO:0007669"/>
    <property type="project" value="UniProtKB-KW"/>
</dbReference>
<reference evidence="2" key="1">
    <citation type="submission" date="2019-03" db="EMBL/GenBank/DDBJ databases">
        <title>Long read genome sequence of the mycoparasitic Pythium oligandrum ATCC 38472 isolated from sugarbeet rhizosphere.</title>
        <authorList>
            <person name="Gaulin E."/>
        </authorList>
    </citation>
    <scope>NUCLEOTIDE SEQUENCE</scope>
    <source>
        <strain evidence="2">ATCC 38472_TT</strain>
    </source>
</reference>
<evidence type="ECO:0000256" key="1">
    <source>
        <dbReference type="ARBA" id="ARBA00023002"/>
    </source>
</evidence>
<dbReference type="PANTHER" id="PTHR35870:SF1">
    <property type="entry name" value="PROTEIN, PUTATIVE (AFU_ORTHOLOGUE AFUA_5G03330)-RELATED"/>
    <property type="match status" value="1"/>
</dbReference>
<accession>A0A8K1FK08</accession>
<protein>
    <submittedName>
        <fullName evidence="2">Uncharacterized protein</fullName>
    </submittedName>
</protein>
<evidence type="ECO:0000313" key="3">
    <source>
        <dbReference type="Proteomes" id="UP000794436"/>
    </source>
</evidence>
<comment type="caution">
    <text evidence="2">The sequence shown here is derived from an EMBL/GenBank/DDBJ whole genome shotgun (WGS) entry which is preliminary data.</text>
</comment>
<name>A0A8K1FK08_PYTOL</name>
<keyword evidence="1" id="KW-0560">Oxidoreductase</keyword>
<gene>
    <name evidence="2" type="ORF">Poli38472_009835</name>
</gene>
<dbReference type="EMBL" id="SPLM01000074">
    <property type="protein sequence ID" value="TMW62342.1"/>
    <property type="molecule type" value="Genomic_DNA"/>
</dbReference>
<dbReference type="Pfam" id="PF14027">
    <property type="entry name" value="Questin_oxidase"/>
    <property type="match status" value="1"/>
</dbReference>
<dbReference type="InterPro" id="IPR025337">
    <property type="entry name" value="Questin_oxidase-like"/>
</dbReference>
<organism evidence="2 3">
    <name type="scientific">Pythium oligandrum</name>
    <name type="common">Mycoparasitic fungus</name>
    <dbReference type="NCBI Taxonomy" id="41045"/>
    <lineage>
        <taxon>Eukaryota</taxon>
        <taxon>Sar</taxon>
        <taxon>Stramenopiles</taxon>
        <taxon>Oomycota</taxon>
        <taxon>Peronosporomycetes</taxon>
        <taxon>Pythiales</taxon>
        <taxon>Pythiaceae</taxon>
        <taxon>Pythium</taxon>
    </lineage>
</organism>
<keyword evidence="3" id="KW-1185">Reference proteome</keyword>
<dbReference type="OrthoDB" id="7854943at2759"/>